<dbReference type="Gene3D" id="1.20.58.1180">
    <property type="match status" value="1"/>
</dbReference>
<dbReference type="SUPFAM" id="SSF49777">
    <property type="entry name" value="PEBP-like"/>
    <property type="match status" value="1"/>
</dbReference>
<name>A0A068S3N8_9FUNG</name>
<comment type="caution">
    <text evidence="1">The sequence shown here is derived from an EMBL/GenBank/DDBJ whole genome shotgun (WGS) entry which is preliminary data.</text>
</comment>
<keyword evidence="2" id="KW-1185">Reference proteome</keyword>
<dbReference type="Proteomes" id="UP000027586">
    <property type="component" value="Unassembled WGS sequence"/>
</dbReference>
<dbReference type="STRING" id="1263082.A0A068S3N8"/>
<dbReference type="PANTHER" id="PTHR11362">
    <property type="entry name" value="PHOSPHATIDYLETHANOLAMINE-BINDING PROTEIN"/>
    <property type="match status" value="1"/>
</dbReference>
<organism evidence="1 2">
    <name type="scientific">Lichtheimia corymbifera JMRC:FSU:9682</name>
    <dbReference type="NCBI Taxonomy" id="1263082"/>
    <lineage>
        <taxon>Eukaryota</taxon>
        <taxon>Fungi</taxon>
        <taxon>Fungi incertae sedis</taxon>
        <taxon>Mucoromycota</taxon>
        <taxon>Mucoromycotina</taxon>
        <taxon>Mucoromycetes</taxon>
        <taxon>Mucorales</taxon>
        <taxon>Lichtheimiaceae</taxon>
        <taxon>Lichtheimia</taxon>
    </lineage>
</organism>
<dbReference type="Pfam" id="PF01161">
    <property type="entry name" value="PBP"/>
    <property type="match status" value="1"/>
</dbReference>
<dbReference type="AlphaFoldDB" id="A0A068S3N8"/>
<evidence type="ECO:0000313" key="2">
    <source>
        <dbReference type="Proteomes" id="UP000027586"/>
    </source>
</evidence>
<accession>A0A068S3N8</accession>
<dbReference type="InterPro" id="IPR008914">
    <property type="entry name" value="PEBP"/>
</dbReference>
<dbReference type="OrthoDB" id="2153661at2759"/>
<dbReference type="PANTHER" id="PTHR11362:SF82">
    <property type="entry name" value="PHOSPHATIDYLETHANOLAMINE-BINDING PROTEIN 4"/>
    <property type="match status" value="1"/>
</dbReference>
<evidence type="ECO:0000313" key="1">
    <source>
        <dbReference type="EMBL" id="CDH56467.1"/>
    </source>
</evidence>
<dbReference type="InterPro" id="IPR035810">
    <property type="entry name" value="PEBP_euk"/>
</dbReference>
<dbReference type="CDD" id="cd00866">
    <property type="entry name" value="PEBP_euk"/>
    <property type="match status" value="1"/>
</dbReference>
<dbReference type="Gene3D" id="3.90.280.10">
    <property type="entry name" value="PEBP-like"/>
    <property type="match status" value="1"/>
</dbReference>
<dbReference type="VEuPathDB" id="FungiDB:LCOR_07511.1"/>
<protein>
    <submittedName>
        <fullName evidence="1">Pebp-like protein</fullName>
    </submittedName>
</protein>
<proteinExistence type="predicted"/>
<gene>
    <name evidence="1" type="ORF">LCOR_07511.1</name>
</gene>
<reference evidence="1" key="1">
    <citation type="submission" date="2013-08" db="EMBL/GenBank/DDBJ databases">
        <title>Gene expansion shapes genome architecture in the human pathogen Lichtheimia corymbifera: an evolutionary genomics analysis in the ancient terrestrial Mucorales (Mucoromycotina).</title>
        <authorList>
            <person name="Schwartze V.U."/>
            <person name="Winter S."/>
            <person name="Shelest E."/>
            <person name="Marcet-Houben M."/>
            <person name="Horn F."/>
            <person name="Wehner S."/>
            <person name="Hoffmann K."/>
            <person name="Riege K."/>
            <person name="Sammeth M."/>
            <person name="Nowrousian M."/>
            <person name="Valiante V."/>
            <person name="Linde J."/>
            <person name="Jacobsen I.D."/>
            <person name="Marz M."/>
            <person name="Brakhage A.A."/>
            <person name="Gabaldon T."/>
            <person name="Bocker S."/>
            <person name="Voigt K."/>
        </authorList>
    </citation>
    <scope>NUCLEOTIDE SEQUENCE [LARGE SCALE GENOMIC DNA]</scope>
    <source>
        <strain evidence="1">FSU 9682</strain>
    </source>
</reference>
<dbReference type="InterPro" id="IPR036610">
    <property type="entry name" value="PEBP-like_sf"/>
</dbReference>
<sequence>MLGSWTRRTALRCSNANRMLQTVRHASSKHTAYEEALALIQKDKQERLKMLDMVEKELARLQKTTHSPAQLAALNALKFDLQVKSELNDPAIRRQFKEGNVDMSRPVFRYMTQKQFEKAPLSQLMERITQMRVVPDLLPLDVAPTVQVNIKLDNDTIVEPGVFIKPEQSLRLPEIDVTNFHTEQRLYTLMLVDPDSPDVANKTYQQRCHWLITNVPLSATESIVKDGETVLDYIPPHPQKGTKYHRYTLIAYEQPNAGKDKVDIKVESRDAFDVKGLVERHGLQARGVSFFRQVWDETVSQIYSDILNTSEPIYGKPPRTDRYIRRAVYY</sequence>
<dbReference type="EMBL" id="CBTN010000037">
    <property type="protein sequence ID" value="CDH56467.1"/>
    <property type="molecule type" value="Genomic_DNA"/>
</dbReference>